<evidence type="ECO:0000256" key="18">
    <source>
        <dbReference type="PROSITE-ProRule" id="PRU00104"/>
    </source>
</evidence>
<dbReference type="GO" id="GO:0000209">
    <property type="term" value="P:protein polyubiquitination"/>
    <property type="evidence" value="ECO:0000318"/>
    <property type="project" value="GO_Central"/>
</dbReference>
<dbReference type="PROSITE" id="PS50237">
    <property type="entry name" value="HECT"/>
    <property type="match status" value="1"/>
</dbReference>
<dbReference type="EMBL" id="AMQM01002193">
    <property type="status" value="NOT_ANNOTATED_CDS"/>
    <property type="molecule type" value="Genomic_DNA"/>
</dbReference>
<reference evidence="22" key="3">
    <citation type="submission" date="2015-06" db="UniProtKB">
        <authorList>
            <consortium name="EnsemblMetazoa"/>
        </authorList>
    </citation>
    <scope>IDENTIFICATION</scope>
</reference>
<evidence type="ECO:0000256" key="1">
    <source>
        <dbReference type="ARBA" id="ARBA00000885"/>
    </source>
</evidence>
<comment type="subcellular location">
    <subcellularLocation>
        <location evidence="3">Cytoplasm</location>
    </subcellularLocation>
    <subcellularLocation>
        <location evidence="2">Nucleus</location>
    </subcellularLocation>
</comment>
<evidence type="ECO:0000256" key="11">
    <source>
        <dbReference type="ARBA" id="ARBA00022833"/>
    </source>
</evidence>
<dbReference type="Pfam" id="PF00632">
    <property type="entry name" value="HECT"/>
    <property type="match status" value="1"/>
</dbReference>
<evidence type="ECO:0000256" key="15">
    <source>
        <dbReference type="ARBA" id="ARBA00067504"/>
    </source>
</evidence>
<evidence type="ECO:0000256" key="17">
    <source>
        <dbReference type="ARBA" id="ARBA00077264"/>
    </source>
</evidence>
<evidence type="ECO:0000256" key="14">
    <source>
        <dbReference type="ARBA" id="ARBA00023242"/>
    </source>
</evidence>
<keyword evidence="23" id="KW-1185">Reference proteome</keyword>
<dbReference type="Proteomes" id="UP000015101">
    <property type="component" value="Unassembled WGS sequence"/>
</dbReference>
<dbReference type="OrthoDB" id="5981550at2759"/>
<feature type="region of interest" description="Disordered" evidence="19">
    <location>
        <begin position="1"/>
        <end position="33"/>
    </location>
</feature>
<dbReference type="GO" id="GO:0008270">
    <property type="term" value="F:zinc ion binding"/>
    <property type="evidence" value="ECO:0007669"/>
    <property type="project" value="UniProtKB-KW"/>
</dbReference>
<dbReference type="FunFam" id="3.90.1750.10:FF:000008">
    <property type="entry name" value="Putative ubiquitin-protein ligase E3A"/>
    <property type="match status" value="1"/>
</dbReference>
<evidence type="ECO:0000259" key="20">
    <source>
        <dbReference type="PROSITE" id="PS50237"/>
    </source>
</evidence>
<sequence length="928" mass="105253">MNPTNLSNPAGDANHSESAKIESQLTDSKHSPEEMKRLAAKEQITKYYYQLTDGCGNKECTNQCCASCLQFKYPNLNRNEAAAMSLELFKSRSPLCPESGVTPSKMIKTVANETTEQSTENRESSVDKENITDSEVENVAKEQTNNSNNIQFLTEDILTKTIEDCMKTNRWTPLTTIIYNIFSDPKLLMNSFQKSDDDFTAAKSSKISLRTSSSAQSSRKVKNGSSSHHVKDVDDELRKIIGSAVDRIVENSDDDDIVDLGSVTISVDVESLKSCYTKLLSLPDQSTYTEPFQTALLLLSRNIESGFRSDGSNGGTGCSGLSSCSMLPNIYAVIMEMPLLDSLELVENALPSFYRTVRLLPLPCQLALVHYWAGRFRDDATSLRRLVTGVQQMITIRVIMTPWTHQDRLVNDDECICGAVIMLKLLNYASMIGGRMDDAWIKKQKRAEDVFLQTFFNRSRIPKERRKEKLSSRLDPLSIELGIRPLDCRHPLIPAKEFVNETLSETIEMDRDYAHYRVPNETQFSFMSHPFVLTTVAKQLGLYFDNRIRMFDERRATLFQNVLQAGSSNAILPPYLRLHVRRDHLVDDALVNLETITMSNPQDLKKQLFVEFEGEQGVDEGGVSKEFFQLIVEELFNPDFGMFRFDDETQTFWFNELSFENDAQFTLIGIILGLAIYNNVILDIRFPMVLYRKLLGKKGCFDDLLLAQPTLGRNLTSLLEYEGDVTDLSQFFSINTVDVFGNVHSHELVPNGAEIPVTNDNRREFVDLYSNFLLNKLVKKQFQAFKRGFCMVTNESPLEQLFNADELELLVCGSEENSDFHSLEETTEYDGGYSKDSPIIKQFWEIVHGMTHEEKKKLLQFTTGSDRVPVGGLSKLKLIIARHGPDSDRLPTSHTCFNVLMLPEYSSKEKLKERILKAICYSKGFGML</sequence>
<organism evidence="22 23">
    <name type="scientific">Helobdella robusta</name>
    <name type="common">Californian leech</name>
    <dbReference type="NCBI Taxonomy" id="6412"/>
    <lineage>
        <taxon>Eukaryota</taxon>
        <taxon>Metazoa</taxon>
        <taxon>Spiralia</taxon>
        <taxon>Lophotrochozoa</taxon>
        <taxon>Annelida</taxon>
        <taxon>Clitellata</taxon>
        <taxon>Hirudinea</taxon>
        <taxon>Rhynchobdellida</taxon>
        <taxon>Glossiphoniidae</taxon>
        <taxon>Helobdella</taxon>
    </lineage>
</organism>
<dbReference type="GO" id="GO:0048731">
    <property type="term" value="P:system development"/>
    <property type="evidence" value="ECO:0007669"/>
    <property type="project" value="UniProtKB-ARBA"/>
</dbReference>
<comment type="catalytic activity">
    <reaction evidence="1">
        <text>S-ubiquitinyl-[E2 ubiquitin-conjugating enzyme]-L-cysteine + [acceptor protein]-L-lysine = [E2 ubiquitin-conjugating enzyme]-L-cysteine + N(6)-ubiquitinyl-[acceptor protein]-L-lysine.</text>
        <dbReference type="EC" id="2.3.2.26"/>
    </reaction>
</comment>
<dbReference type="GO" id="GO:0061630">
    <property type="term" value="F:ubiquitin protein ligase activity"/>
    <property type="evidence" value="ECO:0000318"/>
    <property type="project" value="GO_Central"/>
</dbReference>
<dbReference type="FunCoup" id="T1EEK0">
    <property type="interactions" value="1646"/>
</dbReference>
<name>T1EEK0_HELRO</name>
<dbReference type="InterPro" id="IPR000569">
    <property type="entry name" value="HECT_dom"/>
</dbReference>
<dbReference type="KEGG" id="hro:HELRODRAFT_108537"/>
<dbReference type="RefSeq" id="XP_009030603.1">
    <property type="nucleotide sequence ID" value="XM_009032355.1"/>
</dbReference>
<dbReference type="PANTHER" id="PTHR45700:SF8">
    <property type="entry name" value="HECT-TYPE E3 UBIQUITIN TRANSFERASE"/>
    <property type="match status" value="1"/>
</dbReference>
<dbReference type="InterPro" id="IPR042556">
    <property type="entry name" value="AZUL_sf"/>
</dbReference>
<dbReference type="GO" id="GO:0005829">
    <property type="term" value="C:cytosol"/>
    <property type="evidence" value="ECO:0000318"/>
    <property type="project" value="GO_Central"/>
</dbReference>
<dbReference type="GO" id="GO:0006511">
    <property type="term" value="P:ubiquitin-dependent protein catabolic process"/>
    <property type="evidence" value="ECO:0007669"/>
    <property type="project" value="UniProtKB-ARBA"/>
</dbReference>
<evidence type="ECO:0000256" key="7">
    <source>
        <dbReference type="ARBA" id="ARBA00022679"/>
    </source>
</evidence>
<feature type="domain" description="HECT" evidence="20">
    <location>
        <begin position="600"/>
        <end position="928"/>
    </location>
</feature>
<dbReference type="Gene3D" id="6.10.130.10">
    <property type="entry name" value="Ubiquitin-protein ligase E3A, N-terminal zinc-binding domain (AZUL)"/>
    <property type="match status" value="1"/>
</dbReference>
<dbReference type="InterPro" id="IPR044611">
    <property type="entry name" value="E3A/B/C-like"/>
</dbReference>
<dbReference type="GO" id="GO:0048511">
    <property type="term" value="P:rhythmic process"/>
    <property type="evidence" value="ECO:0007669"/>
    <property type="project" value="UniProtKB-KW"/>
</dbReference>
<dbReference type="SUPFAM" id="SSF56204">
    <property type="entry name" value="Hect, E3 ligase catalytic domain"/>
    <property type="match status" value="1"/>
</dbReference>
<dbReference type="EnsemblMetazoa" id="HelroT108537">
    <property type="protein sequence ID" value="HelroP108537"/>
    <property type="gene ID" value="HelroG108537"/>
</dbReference>
<evidence type="ECO:0000256" key="12">
    <source>
        <dbReference type="ARBA" id="ARBA00022942"/>
    </source>
</evidence>
<dbReference type="FunFam" id="3.30.2160.10:FF:000004">
    <property type="entry name" value="probable E3 ubiquitin-protein ligase HERC4 isoform X1"/>
    <property type="match status" value="1"/>
</dbReference>
<dbReference type="STRING" id="6412.T1EEK0"/>
<dbReference type="Gene3D" id="3.30.2160.10">
    <property type="entry name" value="Hect, E3 ligase catalytic domain"/>
    <property type="match status" value="1"/>
</dbReference>
<dbReference type="PANTHER" id="PTHR45700">
    <property type="entry name" value="UBIQUITIN-PROTEIN LIGASE E3C"/>
    <property type="match status" value="1"/>
</dbReference>
<evidence type="ECO:0000256" key="3">
    <source>
        <dbReference type="ARBA" id="ARBA00004496"/>
    </source>
</evidence>
<gene>
    <name evidence="22" type="primary">20195002</name>
    <name evidence="21" type="ORF">HELRODRAFT_108537</name>
</gene>
<dbReference type="GO" id="GO:0042752">
    <property type="term" value="P:regulation of circadian rhythm"/>
    <property type="evidence" value="ECO:0007669"/>
    <property type="project" value="UniProtKB-ARBA"/>
</dbReference>
<dbReference type="CDD" id="cd00078">
    <property type="entry name" value="HECTc"/>
    <property type="match status" value="1"/>
</dbReference>
<dbReference type="Gene3D" id="3.30.2410.10">
    <property type="entry name" value="Hect, E3 ligase catalytic domain"/>
    <property type="match status" value="1"/>
</dbReference>
<reference evidence="21 23" key="2">
    <citation type="journal article" date="2013" name="Nature">
        <title>Insights into bilaterian evolution from three spiralian genomes.</title>
        <authorList>
            <person name="Simakov O."/>
            <person name="Marletaz F."/>
            <person name="Cho S.J."/>
            <person name="Edsinger-Gonzales E."/>
            <person name="Havlak P."/>
            <person name="Hellsten U."/>
            <person name="Kuo D.H."/>
            <person name="Larsson T."/>
            <person name="Lv J."/>
            <person name="Arendt D."/>
            <person name="Savage R."/>
            <person name="Osoegawa K."/>
            <person name="de Jong P."/>
            <person name="Grimwood J."/>
            <person name="Chapman J.A."/>
            <person name="Shapiro H."/>
            <person name="Aerts A."/>
            <person name="Otillar R.P."/>
            <person name="Terry A.Y."/>
            <person name="Boore J.L."/>
            <person name="Grigoriev I.V."/>
            <person name="Lindberg D.R."/>
            <person name="Seaver E.C."/>
            <person name="Weisblat D.A."/>
            <person name="Putnam N.H."/>
            <person name="Rokhsar D.S."/>
        </authorList>
    </citation>
    <scope>NUCLEOTIDE SEQUENCE</scope>
</reference>
<dbReference type="OMA" id="GDCTNEF"/>
<keyword evidence="7" id="KW-0808">Transferase</keyword>
<protein>
    <recommendedName>
        <fullName evidence="15">Ubiquitin-protein ligase E3A</fullName>
        <ecNumber evidence="4">2.3.2.26</ecNumber>
    </recommendedName>
    <alternativeName>
        <fullName evidence="17">HECT-type ubiquitin transferase E3A</fullName>
    </alternativeName>
    <alternativeName>
        <fullName evidence="16">Oncogenic protein-associated protein E6-AP</fullName>
    </alternativeName>
</protein>
<dbReference type="EMBL" id="KB097700">
    <property type="protein sequence ID" value="ESN91803.1"/>
    <property type="molecule type" value="Genomic_DNA"/>
</dbReference>
<dbReference type="eggNOG" id="KOG0941">
    <property type="taxonomic scope" value="Eukaryota"/>
</dbReference>
<dbReference type="InParanoid" id="T1EEK0"/>
<evidence type="ECO:0000256" key="16">
    <source>
        <dbReference type="ARBA" id="ARBA00077235"/>
    </source>
</evidence>
<keyword evidence="14" id="KW-0539">Nucleus</keyword>
<keyword evidence="9" id="KW-0863">Zinc-finger</keyword>
<dbReference type="GO" id="GO:0030518">
    <property type="term" value="P:nuclear receptor-mediated steroid hormone signaling pathway"/>
    <property type="evidence" value="ECO:0007669"/>
    <property type="project" value="UniProtKB-ARBA"/>
</dbReference>
<dbReference type="HOGENOM" id="CLU_002173_5_0_1"/>
<evidence type="ECO:0000256" key="6">
    <source>
        <dbReference type="ARBA" id="ARBA00022553"/>
    </source>
</evidence>
<keyword evidence="5" id="KW-0963">Cytoplasm</keyword>
<accession>T1EEK0</accession>
<evidence type="ECO:0000256" key="13">
    <source>
        <dbReference type="ARBA" id="ARBA00023108"/>
    </source>
</evidence>
<dbReference type="Pfam" id="PF16558">
    <property type="entry name" value="AZUL"/>
    <property type="match status" value="1"/>
</dbReference>
<dbReference type="GO" id="GO:0010604">
    <property type="term" value="P:positive regulation of macromolecule metabolic process"/>
    <property type="evidence" value="ECO:0007669"/>
    <property type="project" value="UniProtKB-ARBA"/>
</dbReference>
<dbReference type="AlphaFoldDB" id="T1EEK0"/>
<dbReference type="FunFam" id="3.30.2410.10:FF:000003">
    <property type="entry name" value="probable E3 ubiquitin-protein ligase HERC4 isoform X1"/>
    <property type="match status" value="1"/>
</dbReference>
<keyword evidence="11" id="KW-0862">Zinc</keyword>
<keyword evidence="8" id="KW-0479">Metal-binding</keyword>
<evidence type="ECO:0000256" key="9">
    <source>
        <dbReference type="ARBA" id="ARBA00022771"/>
    </source>
</evidence>
<dbReference type="Gene3D" id="3.90.1750.10">
    <property type="entry name" value="Hect, E3 ligase catalytic domains"/>
    <property type="match status" value="1"/>
</dbReference>
<dbReference type="InterPro" id="IPR032353">
    <property type="entry name" value="AZUL"/>
</dbReference>
<evidence type="ECO:0000313" key="21">
    <source>
        <dbReference type="EMBL" id="ESN91803.1"/>
    </source>
</evidence>
<dbReference type="GO" id="GO:2000058">
    <property type="term" value="P:regulation of ubiquitin-dependent protein catabolic process"/>
    <property type="evidence" value="ECO:0000318"/>
    <property type="project" value="GO_Central"/>
</dbReference>
<evidence type="ECO:0000313" key="22">
    <source>
        <dbReference type="EnsemblMetazoa" id="HelroP108537"/>
    </source>
</evidence>
<dbReference type="GO" id="GO:0048513">
    <property type="term" value="P:animal organ development"/>
    <property type="evidence" value="ECO:0007669"/>
    <property type="project" value="UniProtKB-ARBA"/>
</dbReference>
<evidence type="ECO:0000256" key="8">
    <source>
        <dbReference type="ARBA" id="ARBA00022723"/>
    </source>
</evidence>
<evidence type="ECO:0000256" key="2">
    <source>
        <dbReference type="ARBA" id="ARBA00004123"/>
    </source>
</evidence>
<feature type="active site" description="Glycyl thioester intermediate" evidence="18">
    <location>
        <position position="896"/>
    </location>
</feature>
<feature type="region of interest" description="Disordered" evidence="19">
    <location>
        <begin position="211"/>
        <end position="230"/>
    </location>
</feature>
<proteinExistence type="predicted"/>
<reference evidence="23" key="1">
    <citation type="submission" date="2012-12" db="EMBL/GenBank/DDBJ databases">
        <authorList>
            <person name="Hellsten U."/>
            <person name="Grimwood J."/>
            <person name="Chapman J.A."/>
            <person name="Shapiro H."/>
            <person name="Aerts A."/>
            <person name="Otillar R.P."/>
            <person name="Terry A.Y."/>
            <person name="Boore J.L."/>
            <person name="Simakov O."/>
            <person name="Marletaz F."/>
            <person name="Cho S.-J."/>
            <person name="Edsinger-Gonzales E."/>
            <person name="Havlak P."/>
            <person name="Kuo D.-H."/>
            <person name="Larsson T."/>
            <person name="Lv J."/>
            <person name="Arendt D."/>
            <person name="Savage R."/>
            <person name="Osoegawa K."/>
            <person name="de Jong P."/>
            <person name="Lindberg D.R."/>
            <person name="Seaver E.C."/>
            <person name="Weisblat D.A."/>
            <person name="Putnam N.H."/>
            <person name="Grigoriev I.V."/>
            <person name="Rokhsar D.S."/>
        </authorList>
    </citation>
    <scope>NUCLEOTIDE SEQUENCE</scope>
</reference>
<dbReference type="InterPro" id="IPR035983">
    <property type="entry name" value="Hect_E3_ubiquitin_ligase"/>
</dbReference>
<evidence type="ECO:0000256" key="19">
    <source>
        <dbReference type="SAM" id="MobiDB-lite"/>
    </source>
</evidence>
<dbReference type="GO" id="GO:0005634">
    <property type="term" value="C:nucleus"/>
    <property type="evidence" value="ECO:0007669"/>
    <property type="project" value="UniProtKB-SubCell"/>
</dbReference>
<keyword evidence="13" id="KW-0090">Biological rhythms</keyword>
<evidence type="ECO:0000256" key="4">
    <source>
        <dbReference type="ARBA" id="ARBA00012485"/>
    </source>
</evidence>
<evidence type="ECO:0000256" key="10">
    <source>
        <dbReference type="ARBA" id="ARBA00022786"/>
    </source>
</evidence>
<dbReference type="GO" id="GO:0000502">
    <property type="term" value="C:proteasome complex"/>
    <property type="evidence" value="ECO:0007669"/>
    <property type="project" value="UniProtKB-KW"/>
</dbReference>
<keyword evidence="12" id="KW-0647">Proteasome</keyword>
<dbReference type="EC" id="2.3.2.26" evidence="4"/>
<evidence type="ECO:0000313" key="23">
    <source>
        <dbReference type="Proteomes" id="UP000015101"/>
    </source>
</evidence>
<keyword evidence="10 18" id="KW-0833">Ubl conjugation pathway</keyword>
<dbReference type="CTD" id="20195002"/>
<dbReference type="GeneID" id="20195002"/>
<evidence type="ECO:0000256" key="5">
    <source>
        <dbReference type="ARBA" id="ARBA00022490"/>
    </source>
</evidence>
<dbReference type="SMART" id="SM00119">
    <property type="entry name" value="HECTc"/>
    <property type="match status" value="1"/>
</dbReference>
<keyword evidence="6" id="KW-0597">Phosphoprotein</keyword>